<dbReference type="RefSeq" id="WP_125975144.1">
    <property type="nucleotide sequence ID" value="NZ_CP034433.1"/>
</dbReference>
<reference evidence="3 4" key="1">
    <citation type="submission" date="2018-12" db="EMBL/GenBank/DDBJ databases">
        <title>Complete genome sequence of Iodobacter sp. H11R3.</title>
        <authorList>
            <person name="Bae J.-W."/>
        </authorList>
    </citation>
    <scope>NUCLEOTIDE SEQUENCE [LARGE SCALE GENOMIC DNA]</scope>
    <source>
        <strain evidence="3 4">H11R3</strain>
    </source>
</reference>
<dbReference type="Proteomes" id="UP000282438">
    <property type="component" value="Chromosome"/>
</dbReference>
<dbReference type="KEGG" id="iod:EJO50_13925"/>
<evidence type="ECO:0000313" key="4">
    <source>
        <dbReference type="Proteomes" id="UP000282438"/>
    </source>
</evidence>
<feature type="domain" description="Ice-binding protein C-terminal" evidence="2">
    <location>
        <begin position="174"/>
        <end position="196"/>
    </location>
</feature>
<accession>A0A3S8ZVI1</accession>
<protein>
    <submittedName>
        <fullName evidence="3">PEP-CTERM sorting domain-containing protein</fullName>
    </submittedName>
</protein>
<keyword evidence="4" id="KW-1185">Reference proteome</keyword>
<evidence type="ECO:0000259" key="2">
    <source>
        <dbReference type="Pfam" id="PF07589"/>
    </source>
</evidence>
<keyword evidence="1" id="KW-0732">Signal</keyword>
<dbReference type="OrthoDB" id="8591582at2"/>
<evidence type="ECO:0000256" key="1">
    <source>
        <dbReference type="SAM" id="SignalP"/>
    </source>
</evidence>
<sequence>MKHTLKLALAGLFLACSSLASAAMYHVNVDTRTLDGQGGFVAFGLNGLSDSPLLSALVSQYRGSSLESIDIDNTFNVSGHLSSVLKLENRELNQFTQGVIFGKQLQFDVEFAGEQSLIGSGTRFALALYDRSFAALLSNDPTGAAVLAEFTSGQAVDFKTITDAQGNIMATITPVPEPETYALVGLGLLGLVMRRRMMGADLYGKTV</sequence>
<feature type="signal peptide" evidence="1">
    <location>
        <begin position="1"/>
        <end position="22"/>
    </location>
</feature>
<dbReference type="Pfam" id="PF07589">
    <property type="entry name" value="PEP-CTERM"/>
    <property type="match status" value="1"/>
</dbReference>
<proteinExistence type="predicted"/>
<name>A0A3S8ZVI1_9NEIS</name>
<evidence type="ECO:0000313" key="3">
    <source>
        <dbReference type="EMBL" id="AZN37481.1"/>
    </source>
</evidence>
<organism evidence="3 4">
    <name type="scientific">Iodobacter ciconiae</name>
    <dbReference type="NCBI Taxonomy" id="2496266"/>
    <lineage>
        <taxon>Bacteria</taxon>
        <taxon>Pseudomonadati</taxon>
        <taxon>Pseudomonadota</taxon>
        <taxon>Betaproteobacteria</taxon>
        <taxon>Neisseriales</taxon>
        <taxon>Chitinibacteraceae</taxon>
        <taxon>Iodobacter</taxon>
    </lineage>
</organism>
<dbReference type="AlphaFoldDB" id="A0A3S8ZVI1"/>
<dbReference type="NCBIfam" id="TIGR02595">
    <property type="entry name" value="PEP_CTERM"/>
    <property type="match status" value="1"/>
</dbReference>
<gene>
    <name evidence="3" type="ORF">EJO50_13925</name>
</gene>
<feature type="chain" id="PRO_5019287151" evidence="1">
    <location>
        <begin position="23"/>
        <end position="207"/>
    </location>
</feature>
<dbReference type="NCBIfam" id="NF038129">
    <property type="entry name" value="PEP_NF038129"/>
    <property type="match status" value="1"/>
</dbReference>
<dbReference type="EMBL" id="CP034433">
    <property type="protein sequence ID" value="AZN37481.1"/>
    <property type="molecule type" value="Genomic_DNA"/>
</dbReference>
<dbReference type="InterPro" id="IPR013424">
    <property type="entry name" value="Ice-binding_C"/>
</dbReference>